<dbReference type="Proteomes" id="UP000334019">
    <property type="component" value="Chromosome"/>
</dbReference>
<evidence type="ECO:0000313" key="3">
    <source>
        <dbReference type="EMBL" id="QGG96674.1"/>
    </source>
</evidence>
<dbReference type="Gene3D" id="3.30.70.270">
    <property type="match status" value="1"/>
</dbReference>
<dbReference type="CDD" id="cd00130">
    <property type="entry name" value="PAS"/>
    <property type="match status" value="2"/>
</dbReference>
<dbReference type="SUPFAM" id="SSF55073">
    <property type="entry name" value="Nucleotide cyclase"/>
    <property type="match status" value="1"/>
</dbReference>
<sequence>MLGGLADPVIVVDDRMVITSANAAAGRLFGLAPEHLVGRLSTDWVHEPDRVEAAERLGALLDGQTVRAATLRLVREGDGLRWVEVTGARFADAKGNVRAAISVRDIAGRIERELAGTRAVSRSHLLSQLAVEFQSVTPGGFTEVVHAALARLGDAALAAVVELHEIEPDGTTLLLRGRWAGRGTTAERAIAAARTNFADVPALRAALSGRSDLVEVRPTDQVIDEAKSLDPSLEVALAVPLRPGDQLLGLLTIGWPTAHELTNDDRDLAVSAGRVVGTALERVRAQQALLESEALFRDLFHGSSAVMYLIDPATLRLVDANQAAADFYGYSRTAMLGMDLHRLTVHSKERLAERVESLRQDGATSVIEEHQQLADGTVRHVEIHSTPMRIASREFDLAIVQDVTDQRLAHANLQRLASTDELTGALNRRRFFELVTAELAEARVTDPPGALLMLDLDHFKAINDERGHIAGDTALVAFADACRTVLRSDDRFARLGGEEFAVFLPRTGLDQALRVAESIRAAAEGSDATVSIGVAEQEPGGSLDALYARADRRLYEAKQAGRNRVVG</sequence>
<dbReference type="RefSeq" id="WP_153760778.1">
    <property type="nucleotide sequence ID" value="NZ_CP045851.1"/>
</dbReference>
<accession>A0A5Q2RMH9</accession>
<evidence type="ECO:0000259" key="2">
    <source>
        <dbReference type="PROSITE" id="PS50887"/>
    </source>
</evidence>
<dbReference type="InterPro" id="IPR035965">
    <property type="entry name" value="PAS-like_dom_sf"/>
</dbReference>
<dbReference type="Pfam" id="PF13426">
    <property type="entry name" value="PAS_9"/>
    <property type="match status" value="1"/>
</dbReference>
<dbReference type="PROSITE" id="PS50887">
    <property type="entry name" value="GGDEF"/>
    <property type="match status" value="1"/>
</dbReference>
<dbReference type="PANTHER" id="PTHR44757">
    <property type="entry name" value="DIGUANYLATE CYCLASE DGCP"/>
    <property type="match status" value="1"/>
</dbReference>
<feature type="domain" description="GGDEF" evidence="2">
    <location>
        <begin position="447"/>
        <end position="567"/>
    </location>
</feature>
<dbReference type="InterPro" id="IPR000014">
    <property type="entry name" value="PAS"/>
</dbReference>
<dbReference type="InterPro" id="IPR043128">
    <property type="entry name" value="Rev_trsase/Diguanyl_cyclase"/>
</dbReference>
<dbReference type="SMART" id="SM00267">
    <property type="entry name" value="GGDEF"/>
    <property type="match status" value="1"/>
</dbReference>
<dbReference type="SUPFAM" id="SSF55781">
    <property type="entry name" value="GAF domain-like"/>
    <property type="match status" value="1"/>
</dbReference>
<dbReference type="InterPro" id="IPR000160">
    <property type="entry name" value="GGDEF_dom"/>
</dbReference>
<dbReference type="InterPro" id="IPR029787">
    <property type="entry name" value="Nucleotide_cyclase"/>
</dbReference>
<dbReference type="InterPro" id="IPR013656">
    <property type="entry name" value="PAS_4"/>
</dbReference>
<dbReference type="InterPro" id="IPR029016">
    <property type="entry name" value="GAF-like_dom_sf"/>
</dbReference>
<evidence type="ECO:0000259" key="1">
    <source>
        <dbReference type="PROSITE" id="PS50112"/>
    </source>
</evidence>
<feature type="domain" description="PAS" evidence="1">
    <location>
        <begin position="1"/>
        <end position="64"/>
    </location>
</feature>
<dbReference type="AlphaFoldDB" id="A0A5Q2RMH9"/>
<dbReference type="NCBIfam" id="TIGR00254">
    <property type="entry name" value="GGDEF"/>
    <property type="match status" value="1"/>
</dbReference>
<evidence type="ECO:0000313" key="4">
    <source>
        <dbReference type="Proteomes" id="UP000334019"/>
    </source>
</evidence>
<dbReference type="PANTHER" id="PTHR44757:SF2">
    <property type="entry name" value="BIOFILM ARCHITECTURE MAINTENANCE PROTEIN MBAA"/>
    <property type="match status" value="1"/>
</dbReference>
<name>A0A5Q2RMH9_9ACTN</name>
<dbReference type="Pfam" id="PF00990">
    <property type="entry name" value="GGDEF"/>
    <property type="match status" value="1"/>
</dbReference>
<gene>
    <name evidence="3" type="ORF">GH723_17095</name>
</gene>
<dbReference type="InterPro" id="IPR003018">
    <property type="entry name" value="GAF"/>
</dbReference>
<dbReference type="SMART" id="SM00091">
    <property type="entry name" value="PAS"/>
    <property type="match status" value="2"/>
</dbReference>
<organism evidence="3 4">
    <name type="scientific">Actinomarinicola tropica</name>
    <dbReference type="NCBI Taxonomy" id="2789776"/>
    <lineage>
        <taxon>Bacteria</taxon>
        <taxon>Bacillati</taxon>
        <taxon>Actinomycetota</taxon>
        <taxon>Acidimicrobiia</taxon>
        <taxon>Acidimicrobiales</taxon>
        <taxon>Iamiaceae</taxon>
        <taxon>Actinomarinicola</taxon>
    </lineage>
</organism>
<dbReference type="Pfam" id="PF08448">
    <property type="entry name" value="PAS_4"/>
    <property type="match status" value="1"/>
</dbReference>
<dbReference type="PROSITE" id="PS50112">
    <property type="entry name" value="PAS"/>
    <property type="match status" value="2"/>
</dbReference>
<dbReference type="SUPFAM" id="SSF55785">
    <property type="entry name" value="PYP-like sensor domain (PAS domain)"/>
    <property type="match status" value="2"/>
</dbReference>
<dbReference type="EMBL" id="CP045851">
    <property type="protein sequence ID" value="QGG96674.1"/>
    <property type="molecule type" value="Genomic_DNA"/>
</dbReference>
<dbReference type="Pfam" id="PF13185">
    <property type="entry name" value="GAF_2"/>
    <property type="match status" value="1"/>
</dbReference>
<dbReference type="NCBIfam" id="TIGR00229">
    <property type="entry name" value="sensory_box"/>
    <property type="match status" value="2"/>
</dbReference>
<dbReference type="FunFam" id="3.30.70.270:FF:000001">
    <property type="entry name" value="Diguanylate cyclase domain protein"/>
    <property type="match status" value="1"/>
</dbReference>
<dbReference type="Gene3D" id="3.30.450.20">
    <property type="entry name" value="PAS domain"/>
    <property type="match status" value="2"/>
</dbReference>
<dbReference type="CDD" id="cd01949">
    <property type="entry name" value="GGDEF"/>
    <property type="match status" value="1"/>
</dbReference>
<reference evidence="3 4" key="1">
    <citation type="submission" date="2019-11" db="EMBL/GenBank/DDBJ databases">
        <authorList>
            <person name="He Y."/>
        </authorList>
    </citation>
    <scope>NUCLEOTIDE SEQUENCE [LARGE SCALE GENOMIC DNA]</scope>
    <source>
        <strain evidence="3 4">SCSIO 58843</strain>
    </source>
</reference>
<keyword evidence="4" id="KW-1185">Reference proteome</keyword>
<dbReference type="Gene3D" id="3.30.450.40">
    <property type="match status" value="1"/>
</dbReference>
<protein>
    <submittedName>
        <fullName evidence="3">Diguanylate cyclase</fullName>
    </submittedName>
</protein>
<feature type="domain" description="PAS" evidence="1">
    <location>
        <begin position="292"/>
        <end position="362"/>
    </location>
</feature>
<proteinExistence type="predicted"/>
<dbReference type="InterPro" id="IPR052155">
    <property type="entry name" value="Biofilm_reg_signaling"/>
</dbReference>
<dbReference type="KEGG" id="atq:GH723_17095"/>